<gene>
    <name evidence="3" type="ORF">Dsin_021156</name>
</gene>
<dbReference type="InterPro" id="IPR012337">
    <property type="entry name" value="RNaseH-like_sf"/>
</dbReference>
<feature type="domain" description="RNase H type-1" evidence="1">
    <location>
        <begin position="225"/>
        <end position="345"/>
    </location>
</feature>
<dbReference type="Proteomes" id="UP001281410">
    <property type="component" value="Unassembled WGS sequence"/>
</dbReference>
<dbReference type="Gene3D" id="3.30.420.10">
    <property type="entry name" value="Ribonuclease H-like superfamily/Ribonuclease H"/>
    <property type="match status" value="1"/>
</dbReference>
<dbReference type="InterPro" id="IPR002156">
    <property type="entry name" value="RNaseH_domain"/>
</dbReference>
<protein>
    <submittedName>
        <fullName evidence="3">Uncharacterized protein</fullName>
    </submittedName>
</protein>
<evidence type="ECO:0000259" key="2">
    <source>
        <dbReference type="Pfam" id="PF13966"/>
    </source>
</evidence>
<dbReference type="EMBL" id="JANJYJ010000006">
    <property type="protein sequence ID" value="KAK3207110.1"/>
    <property type="molecule type" value="Genomic_DNA"/>
</dbReference>
<evidence type="ECO:0000313" key="3">
    <source>
        <dbReference type="EMBL" id="KAK3207110.1"/>
    </source>
</evidence>
<proteinExistence type="predicted"/>
<dbReference type="GO" id="GO:0004523">
    <property type="term" value="F:RNA-DNA hybrid ribonuclease activity"/>
    <property type="evidence" value="ECO:0007669"/>
    <property type="project" value="InterPro"/>
</dbReference>
<name>A0AAE0AAW3_9ROSI</name>
<evidence type="ECO:0000259" key="1">
    <source>
        <dbReference type="Pfam" id="PF13456"/>
    </source>
</evidence>
<reference evidence="3" key="1">
    <citation type="journal article" date="2023" name="Plant J.">
        <title>Genome sequences and population genomics provide insights into the demographic history, inbreeding, and mutation load of two 'living fossil' tree species of Dipteronia.</title>
        <authorList>
            <person name="Feng Y."/>
            <person name="Comes H.P."/>
            <person name="Chen J."/>
            <person name="Zhu S."/>
            <person name="Lu R."/>
            <person name="Zhang X."/>
            <person name="Li P."/>
            <person name="Qiu J."/>
            <person name="Olsen K.M."/>
            <person name="Qiu Y."/>
        </authorList>
    </citation>
    <scope>NUCLEOTIDE SEQUENCE</scope>
    <source>
        <strain evidence="3">NBL</strain>
    </source>
</reference>
<evidence type="ECO:0000313" key="4">
    <source>
        <dbReference type="Proteomes" id="UP001281410"/>
    </source>
</evidence>
<organism evidence="3 4">
    <name type="scientific">Dipteronia sinensis</name>
    <dbReference type="NCBI Taxonomy" id="43782"/>
    <lineage>
        <taxon>Eukaryota</taxon>
        <taxon>Viridiplantae</taxon>
        <taxon>Streptophyta</taxon>
        <taxon>Embryophyta</taxon>
        <taxon>Tracheophyta</taxon>
        <taxon>Spermatophyta</taxon>
        <taxon>Magnoliopsida</taxon>
        <taxon>eudicotyledons</taxon>
        <taxon>Gunneridae</taxon>
        <taxon>Pentapetalae</taxon>
        <taxon>rosids</taxon>
        <taxon>malvids</taxon>
        <taxon>Sapindales</taxon>
        <taxon>Sapindaceae</taxon>
        <taxon>Hippocastanoideae</taxon>
        <taxon>Acereae</taxon>
        <taxon>Dipteronia</taxon>
    </lineage>
</organism>
<dbReference type="InterPro" id="IPR044730">
    <property type="entry name" value="RNase_H-like_dom_plant"/>
</dbReference>
<dbReference type="SUPFAM" id="SSF53098">
    <property type="entry name" value="Ribonuclease H-like"/>
    <property type="match status" value="1"/>
</dbReference>
<dbReference type="PANTHER" id="PTHR47723:SF23">
    <property type="entry name" value="REVERSE TRANSCRIPTASE-LIKE PROTEIN"/>
    <property type="match status" value="1"/>
</dbReference>
<dbReference type="Pfam" id="PF13456">
    <property type="entry name" value="RVT_3"/>
    <property type="match status" value="1"/>
</dbReference>
<dbReference type="InterPro" id="IPR026960">
    <property type="entry name" value="RVT-Znf"/>
</dbReference>
<feature type="domain" description="Reverse transcriptase zinc-binding" evidence="2">
    <location>
        <begin position="20"/>
        <end position="100"/>
    </location>
</feature>
<dbReference type="AlphaFoldDB" id="A0AAE0AAW3"/>
<keyword evidence="4" id="KW-1185">Reference proteome</keyword>
<dbReference type="Pfam" id="PF13966">
    <property type="entry name" value="zf-RVT"/>
    <property type="match status" value="1"/>
</dbReference>
<dbReference type="PANTHER" id="PTHR47723">
    <property type="entry name" value="OS05G0353850 PROTEIN"/>
    <property type="match status" value="1"/>
</dbReference>
<dbReference type="InterPro" id="IPR053151">
    <property type="entry name" value="RNase_H-like"/>
</dbReference>
<accession>A0AAE0AAW3</accession>
<dbReference type="CDD" id="cd06222">
    <property type="entry name" value="RNase_H_like"/>
    <property type="match status" value="1"/>
</dbReference>
<dbReference type="InterPro" id="IPR036397">
    <property type="entry name" value="RNaseH_sf"/>
</dbReference>
<comment type="caution">
    <text evidence="3">The sequence shown here is derived from an EMBL/GenBank/DDBJ whole genome shotgun (WGS) entry which is preliminary data.</text>
</comment>
<dbReference type="GO" id="GO:0003676">
    <property type="term" value="F:nucleic acid binding"/>
    <property type="evidence" value="ECO:0007669"/>
    <property type="project" value="InterPro"/>
</dbReference>
<sequence length="370" mass="42660">MPMINFFGSSLALVPPLFAELYDFVRGFKPKFTWIKIIWRRFIPPKNSFLFWRLLLGNLPTDDNLRKRGFCAPSAYLMCLRNEETTHHLFYGCSFATQLWCWLASHFNTSLPLSGTIVVLWNTITSKSFSSQIYNMWISSSIQVVYDIWKARNDHRFRNKAPFVDRIISNLKAKILLNCSICPGYMHSAYSSLMNKLGVKPHLRIAHCITSCVWHPPSYPWIKANTDGCSKGNSEDGACSDVFRNGNSSFIGGFSHNLGVCTSFVAEMQAALHVICFAFDRGWKWLWLETNCMAVISYFSNPNYSPSWQLHNLWLHSKHLINQMHFVITYTFREGNMVADILANEGLKVSDYVWWDNLPSCIVKQFHLDS</sequence>